<dbReference type="GO" id="GO:0043394">
    <property type="term" value="F:proteoglycan binding"/>
    <property type="evidence" value="ECO:0007669"/>
    <property type="project" value="TreeGrafter"/>
</dbReference>
<dbReference type="Pfam" id="PF00092">
    <property type="entry name" value="VWA"/>
    <property type="match status" value="1"/>
</dbReference>
<dbReference type="GO" id="GO:0007507">
    <property type="term" value="P:heart development"/>
    <property type="evidence" value="ECO:0007669"/>
    <property type="project" value="TreeGrafter"/>
</dbReference>
<feature type="non-terminal residue" evidence="5">
    <location>
        <position position="1"/>
    </location>
</feature>
<name>A0A6I9NLI0_9TELE</name>
<dbReference type="Proteomes" id="UP000504611">
    <property type="component" value="Unplaced"/>
</dbReference>
<dbReference type="InterPro" id="IPR013783">
    <property type="entry name" value="Ig-like_fold"/>
</dbReference>
<dbReference type="SUPFAM" id="SSF49265">
    <property type="entry name" value="Fibronectin type III"/>
    <property type="match status" value="6"/>
</dbReference>
<dbReference type="GO" id="GO:0005576">
    <property type="term" value="C:extracellular region"/>
    <property type="evidence" value="ECO:0007669"/>
    <property type="project" value="UniProtKB-SubCell"/>
</dbReference>
<dbReference type="FunFam" id="2.60.40.10:FF:000121">
    <property type="entry name" value="Collagen type XII alpha 1 chain"/>
    <property type="match status" value="5"/>
</dbReference>
<accession>A0A6I9NLI0</accession>
<comment type="subcellular location">
    <subcellularLocation>
        <location evidence="1">Secreted</location>
        <location evidence="1">Extracellular space</location>
    </subcellularLocation>
</comment>
<dbReference type="PROSITE" id="PS50853">
    <property type="entry name" value="FN3"/>
    <property type="match status" value="5"/>
</dbReference>
<dbReference type="Pfam" id="PF00041">
    <property type="entry name" value="fn3"/>
    <property type="match status" value="5"/>
</dbReference>
<dbReference type="GeneID" id="104953254"/>
<feature type="domain" description="Fibronectin type-III" evidence="3">
    <location>
        <begin position="334"/>
        <end position="423"/>
    </location>
</feature>
<keyword evidence="4" id="KW-1185">Reference proteome</keyword>
<evidence type="ECO:0000256" key="1">
    <source>
        <dbReference type="ARBA" id="ARBA00004239"/>
    </source>
</evidence>
<dbReference type="GO" id="GO:0007160">
    <property type="term" value="P:cell-matrix adhesion"/>
    <property type="evidence" value="ECO:0007669"/>
    <property type="project" value="TreeGrafter"/>
</dbReference>
<feature type="domain" description="Fibronectin type-III" evidence="3">
    <location>
        <begin position="4"/>
        <end position="93"/>
    </location>
</feature>
<dbReference type="InterPro" id="IPR003961">
    <property type="entry name" value="FN3_dom"/>
</dbReference>
<keyword evidence="2" id="KW-0677">Repeat</keyword>
<dbReference type="GO" id="GO:0007044">
    <property type="term" value="P:cell-substrate junction assembly"/>
    <property type="evidence" value="ECO:0007669"/>
    <property type="project" value="TreeGrafter"/>
</dbReference>
<reference evidence="5" key="1">
    <citation type="submission" date="2025-08" db="UniProtKB">
        <authorList>
            <consortium name="RefSeq"/>
        </authorList>
    </citation>
    <scope>IDENTIFICATION</scope>
    <source>
        <tissue evidence="5">Muscle</tissue>
    </source>
</reference>
<evidence type="ECO:0000313" key="5">
    <source>
        <dbReference type="RefSeq" id="XP_010778474.1"/>
    </source>
</evidence>
<dbReference type="InterPro" id="IPR050991">
    <property type="entry name" value="ECM_Regulatory_Proteins"/>
</dbReference>
<dbReference type="InterPro" id="IPR002035">
    <property type="entry name" value="VWF_A"/>
</dbReference>
<dbReference type="InterPro" id="IPR036116">
    <property type="entry name" value="FN3_sf"/>
</dbReference>
<dbReference type="SUPFAM" id="SSF53300">
    <property type="entry name" value="vWA-like"/>
    <property type="match status" value="1"/>
</dbReference>
<organism evidence="4 5">
    <name type="scientific">Notothenia coriiceps</name>
    <name type="common">black rockcod</name>
    <dbReference type="NCBI Taxonomy" id="8208"/>
    <lineage>
        <taxon>Eukaryota</taxon>
        <taxon>Metazoa</taxon>
        <taxon>Chordata</taxon>
        <taxon>Craniata</taxon>
        <taxon>Vertebrata</taxon>
        <taxon>Euteleostomi</taxon>
        <taxon>Actinopterygii</taxon>
        <taxon>Neopterygii</taxon>
        <taxon>Teleostei</taxon>
        <taxon>Neoteleostei</taxon>
        <taxon>Acanthomorphata</taxon>
        <taxon>Eupercaria</taxon>
        <taxon>Perciformes</taxon>
        <taxon>Notothenioidei</taxon>
        <taxon>Nototheniidae</taxon>
        <taxon>Notothenia</taxon>
    </lineage>
</organism>
<dbReference type="SMART" id="SM00060">
    <property type="entry name" value="FN3"/>
    <property type="match status" value="7"/>
</dbReference>
<dbReference type="InterPro" id="IPR036465">
    <property type="entry name" value="vWFA_dom_sf"/>
</dbReference>
<feature type="domain" description="Fibronectin type-III" evidence="3">
    <location>
        <begin position="244"/>
        <end position="332"/>
    </location>
</feature>
<feature type="domain" description="Fibronectin type-III" evidence="3">
    <location>
        <begin position="94"/>
        <end position="182"/>
    </location>
</feature>
<dbReference type="CDD" id="cd00063">
    <property type="entry name" value="FN3"/>
    <property type="match status" value="5"/>
</dbReference>
<dbReference type="OrthoDB" id="10253954at2759"/>
<dbReference type="PANTHER" id="PTHR46708:SF7">
    <property type="entry name" value="FIBRONECTIN TYPE-III DOMAIN-CONTAINING PROTEIN"/>
    <property type="match status" value="1"/>
</dbReference>
<proteinExistence type="predicted"/>
<dbReference type="Gene3D" id="2.60.40.10">
    <property type="entry name" value="Immunoglobulins"/>
    <property type="match status" value="7"/>
</dbReference>
<evidence type="ECO:0000259" key="3">
    <source>
        <dbReference type="PROSITE" id="PS50853"/>
    </source>
</evidence>
<dbReference type="KEGG" id="ncc:104953254"/>
<sequence length="674" mass="73578">PLGGVKNMRVSDPTMTSLKVNWDPADGAVRLYKVFFVPAAGGREEMEQVPAGTTNIILRNLLSDTPYTVSVLPVYPAREGRRQSENGKTLPLSGVGNMQVIDPSITTLTVSWSPADGNVQGYKVIYSPVDGGPEIVEQVSESTTKTVLEKLLPDTRYTITVVPVYAEGDGPSLSDIGKTKPLGFARNLQVTDPTTSSLNVRWDAAEGTVREYIVTWVPVAGGEREVEMQVSEQQKQRNTEPLGGVKNLQVSDPTTNSLRVRWEPAEGDVRQYQIIYVPTGGGAESMTPVSGMSTNTVLRDLKPDTDYKVTLVPIYADMEGKRDSENGKTKALGGVKSLQVSDPTTSSLKVRWEPAEGNVRQYRIFYVPSSGGAEDMEQVTGGTTNTFLKNLLSDTPYTVTVVPVYPEGEGIRQSDDGKTLPRTPPRNIQVYNPTANSLNVRWEAASGQVQQYKVAYRSLTGSRAPESVLVPGGVTNAFLDNLIPDTPYSVNVSALYADGEGSPIRGNGKTLPRGGPRNMRVYDATTSTLTIGWDHAEGPVRQYKIFYAPLTGDPITEFVSYSVFSIGVADVDFVELQEIGSKPSDRHVFVVDDFDAFDTIRENLITFICETATSSCPLIYLNGFTSPGFRMLEAFNLTEKMYGSVPGVSMEPGSFNSYTAYRLHKDAFLHQQTT</sequence>
<dbReference type="PANTHER" id="PTHR46708">
    <property type="entry name" value="TENASCIN"/>
    <property type="match status" value="1"/>
</dbReference>
<dbReference type="Gene3D" id="2.60.120.200">
    <property type="match status" value="1"/>
</dbReference>
<dbReference type="RefSeq" id="XP_010778474.1">
    <property type="nucleotide sequence ID" value="XM_010780172.1"/>
</dbReference>
<feature type="domain" description="Fibronectin type-III" evidence="3">
    <location>
        <begin position="424"/>
        <end position="514"/>
    </location>
</feature>
<dbReference type="GO" id="GO:0005201">
    <property type="term" value="F:extracellular matrix structural constituent"/>
    <property type="evidence" value="ECO:0007669"/>
    <property type="project" value="TreeGrafter"/>
</dbReference>
<evidence type="ECO:0000256" key="2">
    <source>
        <dbReference type="ARBA" id="ARBA00022737"/>
    </source>
</evidence>
<dbReference type="Gene3D" id="3.40.50.410">
    <property type="entry name" value="von Willebrand factor, type A domain"/>
    <property type="match status" value="1"/>
</dbReference>
<protein>
    <submittedName>
        <fullName evidence="5">Collagen alpha-1(XII) chain-like</fullName>
    </submittedName>
</protein>
<dbReference type="AlphaFoldDB" id="A0A6I9NLI0"/>
<evidence type="ECO:0000313" key="4">
    <source>
        <dbReference type="Proteomes" id="UP000504611"/>
    </source>
</evidence>
<dbReference type="GO" id="GO:0005178">
    <property type="term" value="F:integrin binding"/>
    <property type="evidence" value="ECO:0007669"/>
    <property type="project" value="TreeGrafter"/>
</dbReference>
<dbReference type="GO" id="GO:0007399">
    <property type="term" value="P:nervous system development"/>
    <property type="evidence" value="ECO:0007669"/>
    <property type="project" value="TreeGrafter"/>
</dbReference>
<gene>
    <name evidence="5" type="primary">LOC104953254</name>
</gene>